<dbReference type="InterPro" id="IPR036271">
    <property type="entry name" value="Tet_transcr_reg_TetR-rel_C_sf"/>
</dbReference>
<keyword evidence="1" id="KW-0678">Repressor</keyword>
<dbReference type="InterPro" id="IPR009057">
    <property type="entry name" value="Homeodomain-like_sf"/>
</dbReference>
<dbReference type="PANTHER" id="PTHR30055">
    <property type="entry name" value="HTH-TYPE TRANSCRIPTIONAL REGULATOR RUTR"/>
    <property type="match status" value="1"/>
</dbReference>
<dbReference type="FunFam" id="1.10.10.60:FF:000141">
    <property type="entry name" value="TetR family transcriptional regulator"/>
    <property type="match status" value="1"/>
</dbReference>
<organism evidence="8 9">
    <name type="scientific">Paenibacillus montaniterrae</name>
    <dbReference type="NCBI Taxonomy" id="429341"/>
    <lineage>
        <taxon>Bacteria</taxon>
        <taxon>Bacillati</taxon>
        <taxon>Bacillota</taxon>
        <taxon>Bacilli</taxon>
        <taxon>Bacillales</taxon>
        <taxon>Paenibacillaceae</taxon>
        <taxon>Paenibacillus</taxon>
    </lineage>
</organism>
<evidence type="ECO:0000256" key="3">
    <source>
        <dbReference type="ARBA" id="ARBA00023125"/>
    </source>
</evidence>
<protein>
    <submittedName>
        <fullName evidence="8">TetR family transcriptional regulator</fullName>
    </submittedName>
</protein>
<feature type="region of interest" description="Disordered" evidence="6">
    <location>
        <begin position="1"/>
        <end position="21"/>
    </location>
</feature>
<dbReference type="SUPFAM" id="SSF48498">
    <property type="entry name" value="Tetracyclin repressor-like, C-terminal domain"/>
    <property type="match status" value="1"/>
</dbReference>
<accession>A0A919YMW4</accession>
<evidence type="ECO:0000256" key="1">
    <source>
        <dbReference type="ARBA" id="ARBA00022491"/>
    </source>
</evidence>
<evidence type="ECO:0000313" key="8">
    <source>
        <dbReference type="EMBL" id="GIP17402.1"/>
    </source>
</evidence>
<gene>
    <name evidence="8" type="ORF">J40TS1_30440</name>
</gene>
<name>A0A919YMW4_9BACL</name>
<dbReference type="Proteomes" id="UP000683139">
    <property type="component" value="Unassembled WGS sequence"/>
</dbReference>
<dbReference type="AlphaFoldDB" id="A0A919YMW4"/>
<dbReference type="Gene3D" id="1.10.357.10">
    <property type="entry name" value="Tetracycline Repressor, domain 2"/>
    <property type="match status" value="1"/>
</dbReference>
<dbReference type="PROSITE" id="PS01081">
    <property type="entry name" value="HTH_TETR_1"/>
    <property type="match status" value="1"/>
</dbReference>
<dbReference type="Gene3D" id="1.10.10.60">
    <property type="entry name" value="Homeodomain-like"/>
    <property type="match status" value="1"/>
</dbReference>
<keyword evidence="3 5" id="KW-0238">DNA-binding</keyword>
<dbReference type="EMBL" id="BOSE01000005">
    <property type="protein sequence ID" value="GIP17402.1"/>
    <property type="molecule type" value="Genomic_DNA"/>
</dbReference>
<dbReference type="InterPro" id="IPR001647">
    <property type="entry name" value="HTH_TetR"/>
</dbReference>
<dbReference type="Pfam" id="PF00440">
    <property type="entry name" value="TetR_N"/>
    <property type="match status" value="1"/>
</dbReference>
<comment type="caution">
    <text evidence="8">The sequence shown here is derived from an EMBL/GenBank/DDBJ whole genome shotgun (WGS) entry which is preliminary data.</text>
</comment>
<dbReference type="InterPro" id="IPR023772">
    <property type="entry name" value="DNA-bd_HTH_TetR-type_CS"/>
</dbReference>
<evidence type="ECO:0000256" key="6">
    <source>
        <dbReference type="SAM" id="MobiDB-lite"/>
    </source>
</evidence>
<keyword evidence="2" id="KW-0805">Transcription regulation</keyword>
<feature type="domain" description="HTH tetR-type" evidence="7">
    <location>
        <begin position="24"/>
        <end position="84"/>
    </location>
</feature>
<evidence type="ECO:0000256" key="4">
    <source>
        <dbReference type="ARBA" id="ARBA00023163"/>
    </source>
</evidence>
<keyword evidence="9" id="KW-1185">Reference proteome</keyword>
<dbReference type="PRINTS" id="PR00455">
    <property type="entry name" value="HTHTETR"/>
</dbReference>
<dbReference type="GO" id="GO:0045892">
    <property type="term" value="P:negative regulation of DNA-templated transcription"/>
    <property type="evidence" value="ECO:0007669"/>
    <property type="project" value="UniProtKB-ARBA"/>
</dbReference>
<proteinExistence type="predicted"/>
<feature type="compositionally biased region" description="Polar residues" evidence="6">
    <location>
        <begin position="1"/>
        <end position="10"/>
    </location>
</feature>
<reference evidence="8" key="1">
    <citation type="submission" date="2021-03" db="EMBL/GenBank/DDBJ databases">
        <title>Antimicrobial resistance genes in bacteria isolated from Japanese honey, and their potential for conferring macrolide and lincosamide resistance in the American foulbrood pathogen Paenibacillus larvae.</title>
        <authorList>
            <person name="Okamoto M."/>
            <person name="Kumagai M."/>
            <person name="Kanamori H."/>
            <person name="Takamatsu D."/>
        </authorList>
    </citation>
    <scope>NUCLEOTIDE SEQUENCE</scope>
    <source>
        <strain evidence="8">J40TS1</strain>
    </source>
</reference>
<sequence>MEAITINKQTQRSRGRPKQTKDDLSIQEVIIATASRLFLEIGYESLSLHEIANACNVTKPTIYYYFTSKSELFKVAITTMLKNVHQNTMHLLNEADNMEAGLLRVAEARIASPHIKVEMLLKEAESSLSEEQLQEIKDAEQRVYLLLSNFFQAAMDEGLLRKDDPLFLAHTFSTMLLISNREDALRLQGSHLELAEKVVGLFLKGTLA</sequence>
<feature type="DNA-binding region" description="H-T-H motif" evidence="5">
    <location>
        <begin position="47"/>
        <end position="66"/>
    </location>
</feature>
<dbReference type="PANTHER" id="PTHR30055:SF175">
    <property type="entry name" value="HTH-TYPE TRANSCRIPTIONAL REPRESSOR KSTR2"/>
    <property type="match status" value="1"/>
</dbReference>
<evidence type="ECO:0000256" key="2">
    <source>
        <dbReference type="ARBA" id="ARBA00023015"/>
    </source>
</evidence>
<dbReference type="PROSITE" id="PS50977">
    <property type="entry name" value="HTH_TETR_2"/>
    <property type="match status" value="1"/>
</dbReference>
<dbReference type="GO" id="GO:0003700">
    <property type="term" value="F:DNA-binding transcription factor activity"/>
    <property type="evidence" value="ECO:0007669"/>
    <property type="project" value="TreeGrafter"/>
</dbReference>
<evidence type="ECO:0000256" key="5">
    <source>
        <dbReference type="PROSITE-ProRule" id="PRU00335"/>
    </source>
</evidence>
<evidence type="ECO:0000259" key="7">
    <source>
        <dbReference type="PROSITE" id="PS50977"/>
    </source>
</evidence>
<keyword evidence="4" id="KW-0804">Transcription</keyword>
<dbReference type="RefSeq" id="WP_213516669.1">
    <property type="nucleotide sequence ID" value="NZ_BOSE01000005.1"/>
</dbReference>
<dbReference type="InterPro" id="IPR050109">
    <property type="entry name" value="HTH-type_TetR-like_transc_reg"/>
</dbReference>
<evidence type="ECO:0000313" key="9">
    <source>
        <dbReference type="Proteomes" id="UP000683139"/>
    </source>
</evidence>
<dbReference type="GO" id="GO:0000976">
    <property type="term" value="F:transcription cis-regulatory region binding"/>
    <property type="evidence" value="ECO:0007669"/>
    <property type="project" value="TreeGrafter"/>
</dbReference>
<dbReference type="SUPFAM" id="SSF46689">
    <property type="entry name" value="Homeodomain-like"/>
    <property type="match status" value="1"/>
</dbReference>